<dbReference type="STRING" id="158441.A0A226DDD0"/>
<dbReference type="PANTHER" id="PTHR11579">
    <property type="entry name" value="PROTEIN-L-ISOASPARTATE O-METHYLTRANSFERASE"/>
    <property type="match status" value="1"/>
</dbReference>
<evidence type="ECO:0000313" key="10">
    <source>
        <dbReference type="Proteomes" id="UP000198287"/>
    </source>
</evidence>
<evidence type="ECO:0000256" key="4">
    <source>
        <dbReference type="ARBA" id="ARBA00022603"/>
    </source>
</evidence>
<dbReference type="OrthoDB" id="73890at2759"/>
<dbReference type="PROSITE" id="PS01279">
    <property type="entry name" value="PCMT"/>
    <property type="match status" value="1"/>
</dbReference>
<dbReference type="GO" id="GO:0004719">
    <property type="term" value="F:protein-L-isoaspartate (D-aspartate) O-methyltransferase activity"/>
    <property type="evidence" value="ECO:0007669"/>
    <property type="project" value="UniProtKB-UniRule"/>
</dbReference>
<keyword evidence="4 8" id="KW-0489">Methyltransferase</keyword>
<dbReference type="SUPFAM" id="SSF53335">
    <property type="entry name" value="S-adenosyl-L-methionine-dependent methyltransferases"/>
    <property type="match status" value="1"/>
</dbReference>
<dbReference type="Pfam" id="PF01135">
    <property type="entry name" value="PCMT"/>
    <property type="match status" value="1"/>
</dbReference>
<evidence type="ECO:0000256" key="1">
    <source>
        <dbReference type="ARBA" id="ARBA00004496"/>
    </source>
</evidence>
<sequence length="275" mass="29911">MVARFGRKTLGYLSVVGLAYRTFFTFSAMAWRAHGNNNEELVSNLKKYSIIKSNRVEEAMRNVDRGDYSKNNPYNDAPQGIGYGVTISAPHMHAQALEYLSEHLIEGATCLDVGSGSGYLAACMALMVGESGKVIGIEHIPELVAVSIQNVRKNHPELLDSGKLKLIAGDGRLGFADGGPYDCIHVGAAAPKIPPALIEQLKPGGRLILPVGPAGGDQQLEQVDKSLTGDVTRKPLFGVIYVPLTDRSEQWPTRETPERVNLKKALDIFARMKLQ</sequence>
<comment type="subcellular location">
    <subcellularLocation>
        <location evidence="1">Cytoplasm</location>
    </subcellularLocation>
</comment>
<evidence type="ECO:0000256" key="6">
    <source>
        <dbReference type="ARBA" id="ARBA00022691"/>
    </source>
</evidence>
<comment type="caution">
    <text evidence="9">The sequence shown here is derived from an EMBL/GenBank/DDBJ whole genome shotgun (WGS) entry which is preliminary data.</text>
</comment>
<protein>
    <recommendedName>
        <fullName evidence="8">Protein-L-isoaspartate O-methyltransferase</fullName>
        <ecNumber evidence="8">2.1.1.77</ecNumber>
    </recommendedName>
</protein>
<accession>A0A226DDD0</accession>
<dbReference type="PANTHER" id="PTHR11579:SF0">
    <property type="entry name" value="PROTEIN-L-ISOASPARTATE(D-ASPARTATE) O-METHYLTRANSFERASE"/>
    <property type="match status" value="1"/>
</dbReference>
<comment type="similarity">
    <text evidence="2 8">Belongs to the methyltransferase superfamily. L-isoaspartyl/D-aspartyl protein methyltransferase family.</text>
</comment>
<evidence type="ECO:0000256" key="5">
    <source>
        <dbReference type="ARBA" id="ARBA00022679"/>
    </source>
</evidence>
<evidence type="ECO:0000256" key="8">
    <source>
        <dbReference type="RuleBase" id="RU003802"/>
    </source>
</evidence>
<dbReference type="EMBL" id="LNIX01000025">
    <property type="protein sequence ID" value="OXA42717.1"/>
    <property type="molecule type" value="Genomic_DNA"/>
</dbReference>
<dbReference type="GO" id="GO:0032259">
    <property type="term" value="P:methylation"/>
    <property type="evidence" value="ECO:0007669"/>
    <property type="project" value="UniProtKB-KW"/>
</dbReference>
<keyword evidence="5 8" id="KW-0808">Transferase</keyword>
<name>A0A226DDD0_FOLCA</name>
<reference evidence="9 10" key="1">
    <citation type="submission" date="2015-12" db="EMBL/GenBank/DDBJ databases">
        <title>The genome of Folsomia candida.</title>
        <authorList>
            <person name="Faddeeva A."/>
            <person name="Derks M.F."/>
            <person name="Anvar Y."/>
            <person name="Smit S."/>
            <person name="Van Straalen N."/>
            <person name="Roelofs D."/>
        </authorList>
    </citation>
    <scope>NUCLEOTIDE SEQUENCE [LARGE SCALE GENOMIC DNA]</scope>
    <source>
        <strain evidence="9 10">VU population</strain>
        <tissue evidence="9">Whole body</tissue>
    </source>
</reference>
<dbReference type="CDD" id="cd02440">
    <property type="entry name" value="AdoMet_MTases"/>
    <property type="match status" value="1"/>
</dbReference>
<gene>
    <name evidence="9" type="ORF">Fcan01_22535</name>
</gene>
<dbReference type="EC" id="2.1.1.77" evidence="8"/>
<keyword evidence="10" id="KW-1185">Reference proteome</keyword>
<dbReference type="InterPro" id="IPR029063">
    <property type="entry name" value="SAM-dependent_MTases_sf"/>
</dbReference>
<proteinExistence type="inferred from homology"/>
<evidence type="ECO:0000313" key="9">
    <source>
        <dbReference type="EMBL" id="OXA42717.1"/>
    </source>
</evidence>
<organism evidence="9 10">
    <name type="scientific">Folsomia candida</name>
    <name type="common">Springtail</name>
    <dbReference type="NCBI Taxonomy" id="158441"/>
    <lineage>
        <taxon>Eukaryota</taxon>
        <taxon>Metazoa</taxon>
        <taxon>Ecdysozoa</taxon>
        <taxon>Arthropoda</taxon>
        <taxon>Hexapoda</taxon>
        <taxon>Collembola</taxon>
        <taxon>Entomobryomorpha</taxon>
        <taxon>Isotomoidea</taxon>
        <taxon>Isotomidae</taxon>
        <taxon>Proisotominae</taxon>
        <taxon>Folsomia</taxon>
    </lineage>
</organism>
<dbReference type="Proteomes" id="UP000198287">
    <property type="component" value="Unassembled WGS sequence"/>
</dbReference>
<dbReference type="GO" id="GO:0005737">
    <property type="term" value="C:cytoplasm"/>
    <property type="evidence" value="ECO:0007669"/>
    <property type="project" value="UniProtKB-SubCell"/>
</dbReference>
<dbReference type="OMA" id="HMHASAC"/>
<dbReference type="FunFam" id="3.40.50.150:FF:000027">
    <property type="entry name" value="Protein-L-isoaspartate O-methyltransferase"/>
    <property type="match status" value="1"/>
</dbReference>
<evidence type="ECO:0000256" key="2">
    <source>
        <dbReference type="ARBA" id="ARBA00005369"/>
    </source>
</evidence>
<dbReference type="NCBIfam" id="TIGR00080">
    <property type="entry name" value="pimt"/>
    <property type="match status" value="1"/>
</dbReference>
<comment type="catalytic activity">
    <reaction evidence="7">
        <text>[protein]-L-isoaspartate + S-adenosyl-L-methionine = [protein]-L-isoaspartate alpha-methyl ester + S-adenosyl-L-homocysteine</text>
        <dbReference type="Rhea" id="RHEA:12705"/>
        <dbReference type="Rhea" id="RHEA-COMP:12143"/>
        <dbReference type="Rhea" id="RHEA-COMP:12144"/>
        <dbReference type="ChEBI" id="CHEBI:57856"/>
        <dbReference type="ChEBI" id="CHEBI:59789"/>
        <dbReference type="ChEBI" id="CHEBI:90596"/>
        <dbReference type="ChEBI" id="CHEBI:90598"/>
        <dbReference type="EC" id="2.1.1.77"/>
    </reaction>
    <physiologicalReaction direction="left-to-right" evidence="7">
        <dbReference type="Rhea" id="RHEA:12706"/>
    </physiologicalReaction>
</comment>
<keyword evidence="3" id="KW-0963">Cytoplasm</keyword>
<keyword evidence="6 8" id="KW-0949">S-adenosyl-L-methionine</keyword>
<dbReference type="InterPro" id="IPR000682">
    <property type="entry name" value="PCMT"/>
</dbReference>
<evidence type="ECO:0000256" key="3">
    <source>
        <dbReference type="ARBA" id="ARBA00022490"/>
    </source>
</evidence>
<dbReference type="Gene3D" id="3.40.50.150">
    <property type="entry name" value="Vaccinia Virus protein VP39"/>
    <property type="match status" value="1"/>
</dbReference>
<dbReference type="AlphaFoldDB" id="A0A226DDD0"/>
<evidence type="ECO:0000256" key="7">
    <source>
        <dbReference type="ARBA" id="ARBA00035815"/>
    </source>
</evidence>